<evidence type="ECO:0000313" key="3">
    <source>
        <dbReference type="Proteomes" id="UP000233140"/>
    </source>
</evidence>
<protein>
    <submittedName>
        <fullName evidence="2">Uncharacterized protein</fullName>
    </submittedName>
</protein>
<reference evidence="2" key="1">
    <citation type="submission" date="2025-08" db="UniProtKB">
        <authorList>
            <consortium name="Ensembl"/>
        </authorList>
    </citation>
    <scope>IDENTIFICATION</scope>
</reference>
<sequence length="105" mass="11488">CSRPAGSEHLPHTGRTLAPTFTMLRETFGEQREAGRGMGPHLSSIRGRARACPTSLLAAPWAAAPWQLELEGFSESAQPHRPPHSRGWALGDREDRARLTPQLSP</sequence>
<keyword evidence="3" id="KW-1185">Reference proteome</keyword>
<dbReference type="GeneTree" id="ENSGT00910000146416"/>
<accession>A0A2K5Z339</accession>
<dbReference type="Proteomes" id="UP000233140">
    <property type="component" value="Unassembled WGS sequence"/>
</dbReference>
<name>A0A2K5Z339_MANLE</name>
<evidence type="ECO:0000313" key="2">
    <source>
        <dbReference type="Ensembl" id="ENSMLEP00000022234.1"/>
    </source>
</evidence>
<organism evidence="2 3">
    <name type="scientific">Mandrillus leucophaeus</name>
    <name type="common">Drill</name>
    <name type="synonym">Papio leucophaeus</name>
    <dbReference type="NCBI Taxonomy" id="9568"/>
    <lineage>
        <taxon>Eukaryota</taxon>
        <taxon>Metazoa</taxon>
        <taxon>Chordata</taxon>
        <taxon>Craniata</taxon>
        <taxon>Vertebrata</taxon>
        <taxon>Euteleostomi</taxon>
        <taxon>Mammalia</taxon>
        <taxon>Eutheria</taxon>
        <taxon>Euarchontoglires</taxon>
        <taxon>Primates</taxon>
        <taxon>Haplorrhini</taxon>
        <taxon>Catarrhini</taxon>
        <taxon>Cercopithecidae</taxon>
        <taxon>Cercopithecinae</taxon>
        <taxon>Mandrillus</taxon>
    </lineage>
</organism>
<feature type="region of interest" description="Disordered" evidence="1">
    <location>
        <begin position="1"/>
        <end position="49"/>
    </location>
</feature>
<reference evidence="2" key="2">
    <citation type="submission" date="2025-09" db="UniProtKB">
        <authorList>
            <consortium name="Ensembl"/>
        </authorList>
    </citation>
    <scope>IDENTIFICATION</scope>
</reference>
<evidence type="ECO:0000256" key="1">
    <source>
        <dbReference type="SAM" id="MobiDB-lite"/>
    </source>
</evidence>
<dbReference type="Ensembl" id="ENSMLET00000045741.1">
    <property type="protein sequence ID" value="ENSMLEP00000022234.1"/>
    <property type="gene ID" value="ENSMLEG00000035336.1"/>
</dbReference>
<proteinExistence type="predicted"/>
<feature type="region of interest" description="Disordered" evidence="1">
    <location>
        <begin position="73"/>
        <end position="105"/>
    </location>
</feature>
<dbReference type="OMA" id="EMGPHLS"/>
<dbReference type="AlphaFoldDB" id="A0A2K5Z339"/>